<dbReference type="PROSITE" id="PS01129">
    <property type="entry name" value="PSI_RLU"/>
    <property type="match status" value="1"/>
</dbReference>
<dbReference type="InterPro" id="IPR036986">
    <property type="entry name" value="S4_RNA-bd_sf"/>
</dbReference>
<evidence type="ECO:0000313" key="9">
    <source>
        <dbReference type="EMBL" id="MBK6009098.1"/>
    </source>
</evidence>
<sequence length="352" mass="37923">MISTDPLQSPTEDLLDEPGAEAETRPFAIEAADHGERLDRALARLVPEFSRSYLQQLIESGAVRLRGATVTKAAQRVKAGEAGDIVLRPTPQSQAFQPEAMPLAVVHEDEHLLVIDKPAGLVVHPAPGNWSGTLLNGLLGRDAQARLLPRAGIVHRLDKDTSGLMVVARTRMAMDRLVAMIAAREVSRQYLALAHRAWQGPVQRRVDAPIGRDPRNRLRMAVVDLDRHSGKPAATVFRLLEQGAEGCGVLCMLETGRTHQIRVHLAHIGHPIASDPLYGGAQVAGLARQGLHAFRLAFAHPVTGQSLAFHAPMPADLRAAWAAWGLRYNEPEWLTSQPAAAALDGGPGPASA</sequence>
<dbReference type="InterPro" id="IPR006145">
    <property type="entry name" value="PsdUridine_synth_RsuA/RluA"/>
</dbReference>
<dbReference type="NCBIfam" id="TIGR00005">
    <property type="entry name" value="rluA_subfam"/>
    <property type="match status" value="1"/>
</dbReference>
<dbReference type="InterPro" id="IPR002942">
    <property type="entry name" value="S4_RNA-bd"/>
</dbReference>
<dbReference type="InterPro" id="IPR006224">
    <property type="entry name" value="PsdUridine_synth_RluA-like_CS"/>
</dbReference>
<dbReference type="GO" id="GO:0000455">
    <property type="term" value="P:enzyme-directed rRNA pseudouridine synthesis"/>
    <property type="evidence" value="ECO:0007669"/>
    <property type="project" value="UniProtKB-ARBA"/>
</dbReference>
<dbReference type="GO" id="GO:0003723">
    <property type="term" value="F:RNA binding"/>
    <property type="evidence" value="ECO:0007669"/>
    <property type="project" value="UniProtKB-KW"/>
</dbReference>
<dbReference type="CDD" id="cd02869">
    <property type="entry name" value="PseudoU_synth_RluA_like"/>
    <property type="match status" value="1"/>
</dbReference>
<evidence type="ECO:0000256" key="1">
    <source>
        <dbReference type="ARBA" id="ARBA00010876"/>
    </source>
</evidence>
<keyword evidence="5" id="KW-0694">RNA-binding</keyword>
<feature type="region of interest" description="Disordered" evidence="7">
    <location>
        <begin position="1"/>
        <end position="22"/>
    </location>
</feature>
<dbReference type="Pfam" id="PF00849">
    <property type="entry name" value="PseudoU_synth_2"/>
    <property type="match status" value="1"/>
</dbReference>
<dbReference type="SMART" id="SM00363">
    <property type="entry name" value="S4"/>
    <property type="match status" value="1"/>
</dbReference>
<comment type="catalytic activity">
    <reaction evidence="6">
        <text>a uridine in RNA = a pseudouridine in RNA</text>
        <dbReference type="Rhea" id="RHEA:48348"/>
        <dbReference type="Rhea" id="RHEA-COMP:12068"/>
        <dbReference type="Rhea" id="RHEA-COMP:12069"/>
        <dbReference type="ChEBI" id="CHEBI:65314"/>
        <dbReference type="ChEBI" id="CHEBI:65315"/>
    </reaction>
</comment>
<evidence type="ECO:0000256" key="7">
    <source>
        <dbReference type="SAM" id="MobiDB-lite"/>
    </source>
</evidence>
<dbReference type="GO" id="GO:0160140">
    <property type="term" value="F:23S rRNA pseudouridine(1911/1915/1917) synthase activity"/>
    <property type="evidence" value="ECO:0007669"/>
    <property type="project" value="UniProtKB-EC"/>
</dbReference>
<feature type="active site" evidence="4">
    <location>
        <position position="158"/>
    </location>
</feature>
<evidence type="ECO:0000256" key="4">
    <source>
        <dbReference type="PIRSR" id="PIRSR606225-1"/>
    </source>
</evidence>
<dbReference type="PANTHER" id="PTHR21600:SF44">
    <property type="entry name" value="RIBOSOMAL LARGE SUBUNIT PSEUDOURIDINE SYNTHASE D"/>
    <property type="match status" value="1"/>
</dbReference>
<dbReference type="Gene3D" id="3.30.2350.10">
    <property type="entry name" value="Pseudouridine synthase"/>
    <property type="match status" value="1"/>
</dbReference>
<reference evidence="9" key="1">
    <citation type="journal article" date="2012" name="J. Microbiol. Biotechnol.">
        <title>Ramlibacter ginsenosidimutans sp. nov., with ginsenoside-converting activity.</title>
        <authorList>
            <person name="Wang L."/>
            <person name="An D.S."/>
            <person name="Kim S.G."/>
            <person name="Jin F.X."/>
            <person name="Kim S.C."/>
            <person name="Lee S.T."/>
            <person name="Im W.T."/>
        </authorList>
    </citation>
    <scope>NUCLEOTIDE SEQUENCE</scope>
    <source>
        <strain evidence="9">KACC 17527</strain>
    </source>
</reference>
<dbReference type="SUPFAM" id="SSF55174">
    <property type="entry name" value="Alpha-L RNA-binding motif"/>
    <property type="match status" value="1"/>
</dbReference>
<reference evidence="9" key="2">
    <citation type="submission" date="2021-01" db="EMBL/GenBank/DDBJ databases">
        <authorList>
            <person name="Kang M."/>
        </authorList>
    </citation>
    <scope>NUCLEOTIDE SEQUENCE</scope>
    <source>
        <strain evidence="9">KACC 17527</strain>
    </source>
</reference>
<comment type="similarity">
    <text evidence="1 6">Belongs to the pseudouridine synthase RluA family.</text>
</comment>
<dbReference type="InterPro" id="IPR006225">
    <property type="entry name" value="PsdUridine_synth_RluC/D"/>
</dbReference>
<dbReference type="EMBL" id="JAEPWM010000014">
    <property type="protein sequence ID" value="MBK6009098.1"/>
    <property type="molecule type" value="Genomic_DNA"/>
</dbReference>
<dbReference type="PANTHER" id="PTHR21600">
    <property type="entry name" value="MITOCHONDRIAL RNA PSEUDOURIDINE SYNTHASE"/>
    <property type="match status" value="1"/>
</dbReference>
<evidence type="ECO:0000259" key="8">
    <source>
        <dbReference type="SMART" id="SM00363"/>
    </source>
</evidence>
<comment type="caution">
    <text evidence="9">The sequence shown here is derived from an EMBL/GenBank/DDBJ whole genome shotgun (WGS) entry which is preliminary data.</text>
</comment>
<evidence type="ECO:0000256" key="3">
    <source>
        <dbReference type="ARBA" id="ARBA00036882"/>
    </source>
</evidence>
<dbReference type="CDD" id="cd00165">
    <property type="entry name" value="S4"/>
    <property type="match status" value="1"/>
</dbReference>
<dbReference type="SUPFAM" id="SSF55120">
    <property type="entry name" value="Pseudouridine synthase"/>
    <property type="match status" value="1"/>
</dbReference>
<feature type="compositionally biased region" description="Polar residues" evidence="7">
    <location>
        <begin position="1"/>
        <end position="11"/>
    </location>
</feature>
<proteinExistence type="inferred from homology"/>
<evidence type="ECO:0000256" key="6">
    <source>
        <dbReference type="RuleBase" id="RU362028"/>
    </source>
</evidence>
<dbReference type="EC" id="5.4.99.-" evidence="6"/>
<evidence type="ECO:0000313" key="10">
    <source>
        <dbReference type="Proteomes" id="UP000630528"/>
    </source>
</evidence>
<dbReference type="Pfam" id="PF01479">
    <property type="entry name" value="S4"/>
    <property type="match status" value="1"/>
</dbReference>
<comment type="catalytic activity">
    <reaction evidence="3">
        <text>uridine(1911/1915/1917) in 23S rRNA = pseudouridine(1911/1915/1917) in 23S rRNA</text>
        <dbReference type="Rhea" id="RHEA:42524"/>
        <dbReference type="Rhea" id="RHEA-COMP:10097"/>
        <dbReference type="Rhea" id="RHEA-COMP:10098"/>
        <dbReference type="ChEBI" id="CHEBI:65314"/>
        <dbReference type="ChEBI" id="CHEBI:65315"/>
        <dbReference type="EC" id="5.4.99.23"/>
    </reaction>
</comment>
<dbReference type="AlphaFoldDB" id="A0A934TX11"/>
<gene>
    <name evidence="9" type="ORF">JJB11_23620</name>
</gene>
<dbReference type="Proteomes" id="UP000630528">
    <property type="component" value="Unassembled WGS sequence"/>
</dbReference>
<comment type="function">
    <text evidence="6">Responsible for synthesis of pseudouridine from uracil.</text>
</comment>
<name>A0A934TX11_9BURK</name>
<dbReference type="PROSITE" id="PS50889">
    <property type="entry name" value="S4"/>
    <property type="match status" value="1"/>
</dbReference>
<evidence type="ECO:0000256" key="2">
    <source>
        <dbReference type="ARBA" id="ARBA00023235"/>
    </source>
</evidence>
<protein>
    <recommendedName>
        <fullName evidence="6">Pseudouridine synthase</fullName>
        <ecNumber evidence="6">5.4.99.-</ecNumber>
    </recommendedName>
</protein>
<dbReference type="InterPro" id="IPR020103">
    <property type="entry name" value="PsdUridine_synth_cat_dom_sf"/>
</dbReference>
<dbReference type="Gene3D" id="3.10.290.10">
    <property type="entry name" value="RNA-binding S4 domain"/>
    <property type="match status" value="1"/>
</dbReference>
<keyword evidence="2 6" id="KW-0413">Isomerase</keyword>
<feature type="domain" description="RNA-binding S4" evidence="8">
    <location>
        <begin position="36"/>
        <end position="98"/>
    </location>
</feature>
<organism evidence="9 10">
    <name type="scientific">Ramlibacter ginsenosidimutans</name>
    <dbReference type="NCBI Taxonomy" id="502333"/>
    <lineage>
        <taxon>Bacteria</taxon>
        <taxon>Pseudomonadati</taxon>
        <taxon>Pseudomonadota</taxon>
        <taxon>Betaproteobacteria</taxon>
        <taxon>Burkholderiales</taxon>
        <taxon>Comamonadaceae</taxon>
        <taxon>Ramlibacter</taxon>
    </lineage>
</organism>
<accession>A0A934TX11</accession>
<evidence type="ECO:0000256" key="5">
    <source>
        <dbReference type="PROSITE-ProRule" id="PRU00182"/>
    </source>
</evidence>
<dbReference type="InterPro" id="IPR050188">
    <property type="entry name" value="RluA_PseudoU_synthase"/>
</dbReference>
<keyword evidence="10" id="KW-1185">Reference proteome</keyword>